<proteinExistence type="predicted"/>
<keyword evidence="1" id="KW-0472">Membrane</keyword>
<feature type="transmembrane region" description="Helical" evidence="1">
    <location>
        <begin position="12"/>
        <end position="32"/>
    </location>
</feature>
<dbReference type="Proteomes" id="UP001597135">
    <property type="component" value="Unassembled WGS sequence"/>
</dbReference>
<dbReference type="InterPro" id="IPR008620">
    <property type="entry name" value="FixH"/>
</dbReference>
<evidence type="ECO:0000313" key="2">
    <source>
        <dbReference type="EMBL" id="MFD1342574.1"/>
    </source>
</evidence>
<comment type="caution">
    <text evidence="2">The sequence shown here is derived from an EMBL/GenBank/DDBJ whole genome shotgun (WGS) entry which is preliminary data.</text>
</comment>
<name>A0ABW3ZHI6_9RHOB</name>
<dbReference type="EMBL" id="JBHTMU010000013">
    <property type="protein sequence ID" value="MFD1342574.1"/>
    <property type="molecule type" value="Genomic_DNA"/>
</dbReference>
<dbReference type="RefSeq" id="WP_386802765.1">
    <property type="nucleotide sequence ID" value="NZ_JBHTMU010000013.1"/>
</dbReference>
<keyword evidence="3" id="KW-1185">Reference proteome</keyword>
<organism evidence="2 3">
    <name type="scientific">Litorisediminicola beolgyonensis</name>
    <dbReference type="NCBI Taxonomy" id="1173614"/>
    <lineage>
        <taxon>Bacteria</taxon>
        <taxon>Pseudomonadati</taxon>
        <taxon>Pseudomonadota</taxon>
        <taxon>Alphaproteobacteria</taxon>
        <taxon>Rhodobacterales</taxon>
        <taxon>Paracoccaceae</taxon>
        <taxon>Litorisediminicola</taxon>
    </lineage>
</organism>
<sequence length="147" mass="16059">MTELTGRHVAAVFVFGFGIIIAVNIALAVNAVSTFPGLEVPNSYIASQEFDARREAQEALGWSVAAEYRDGRLTLALTDRSGQLAPVERLELHVGRPTEERDDLPVALGPDRSAMLDLAPGLWRLDVTAEARDGTPFEYRAVIEVPR</sequence>
<evidence type="ECO:0000313" key="3">
    <source>
        <dbReference type="Proteomes" id="UP001597135"/>
    </source>
</evidence>
<dbReference type="InterPro" id="IPR018037">
    <property type="entry name" value="FixH_proteobacterial"/>
</dbReference>
<dbReference type="PIRSF" id="PIRSF011386">
    <property type="entry name" value="FixH"/>
    <property type="match status" value="1"/>
</dbReference>
<gene>
    <name evidence="2" type="ORF">ACFQ4E_09105</name>
</gene>
<accession>A0ABW3ZHI6</accession>
<protein>
    <submittedName>
        <fullName evidence="2">FixH family protein</fullName>
    </submittedName>
</protein>
<evidence type="ECO:0000256" key="1">
    <source>
        <dbReference type="SAM" id="Phobius"/>
    </source>
</evidence>
<reference evidence="3" key="1">
    <citation type="journal article" date="2019" name="Int. J. Syst. Evol. Microbiol.">
        <title>The Global Catalogue of Microorganisms (GCM) 10K type strain sequencing project: providing services to taxonomists for standard genome sequencing and annotation.</title>
        <authorList>
            <consortium name="The Broad Institute Genomics Platform"/>
            <consortium name="The Broad Institute Genome Sequencing Center for Infectious Disease"/>
            <person name="Wu L."/>
            <person name="Ma J."/>
        </authorList>
    </citation>
    <scope>NUCLEOTIDE SEQUENCE [LARGE SCALE GENOMIC DNA]</scope>
    <source>
        <strain evidence="3">CCUG 62953</strain>
    </source>
</reference>
<keyword evidence="1" id="KW-1133">Transmembrane helix</keyword>
<dbReference type="Pfam" id="PF05751">
    <property type="entry name" value="FixH"/>
    <property type="match status" value="1"/>
</dbReference>
<keyword evidence="1" id="KW-0812">Transmembrane</keyword>